<evidence type="ECO:0008006" key="5">
    <source>
        <dbReference type="Google" id="ProtNLM"/>
    </source>
</evidence>
<evidence type="ECO:0000256" key="1">
    <source>
        <dbReference type="SAM" id="MobiDB-lite"/>
    </source>
</evidence>
<evidence type="ECO:0000256" key="2">
    <source>
        <dbReference type="SAM" id="SignalP"/>
    </source>
</evidence>
<organism evidence="3 4">
    <name type="scientific">Streptomyces chromofuscus</name>
    <dbReference type="NCBI Taxonomy" id="42881"/>
    <lineage>
        <taxon>Bacteria</taxon>
        <taxon>Bacillati</taxon>
        <taxon>Actinomycetota</taxon>
        <taxon>Actinomycetes</taxon>
        <taxon>Kitasatosporales</taxon>
        <taxon>Streptomycetaceae</taxon>
        <taxon>Streptomyces</taxon>
    </lineage>
</organism>
<feature type="signal peptide" evidence="2">
    <location>
        <begin position="1"/>
        <end position="23"/>
    </location>
</feature>
<accession>A0A7M2TEH9</accession>
<gene>
    <name evidence="3" type="ORF">IPT68_12030</name>
</gene>
<dbReference type="KEGG" id="schf:IPT68_12030"/>
<reference evidence="3 4" key="1">
    <citation type="submission" date="2020-10" db="EMBL/GenBank/DDBJ databases">
        <title>Streptomyces chromofuscus complate genome analysis.</title>
        <authorList>
            <person name="Anwar N."/>
        </authorList>
    </citation>
    <scope>NUCLEOTIDE SEQUENCE [LARGE SCALE GENOMIC DNA]</scope>
    <source>
        <strain evidence="3 4">DSM 40273</strain>
    </source>
</reference>
<dbReference type="Proteomes" id="UP000594008">
    <property type="component" value="Chromosome"/>
</dbReference>
<dbReference type="RefSeq" id="WP_189698325.1">
    <property type="nucleotide sequence ID" value="NZ_BMTA01000008.1"/>
</dbReference>
<evidence type="ECO:0000313" key="4">
    <source>
        <dbReference type="Proteomes" id="UP000594008"/>
    </source>
</evidence>
<dbReference type="EMBL" id="CP063374">
    <property type="protein sequence ID" value="QOV46559.1"/>
    <property type="molecule type" value="Genomic_DNA"/>
</dbReference>
<proteinExistence type="predicted"/>
<name>A0A7M2TEH9_STRCW</name>
<protein>
    <recommendedName>
        <fullName evidence="5">Secreted protein</fullName>
    </recommendedName>
</protein>
<dbReference type="AlphaFoldDB" id="A0A7M2TEH9"/>
<evidence type="ECO:0000313" key="3">
    <source>
        <dbReference type="EMBL" id="QOV46559.1"/>
    </source>
</evidence>
<keyword evidence="4" id="KW-1185">Reference proteome</keyword>
<feature type="region of interest" description="Disordered" evidence="1">
    <location>
        <begin position="24"/>
        <end position="75"/>
    </location>
</feature>
<feature type="chain" id="PRO_5030806741" description="Secreted protein" evidence="2">
    <location>
        <begin position="24"/>
        <end position="75"/>
    </location>
</feature>
<sequence>MIRRAPRLLAAALAAVCLTQLPAAPHRLRRRHLPETNARFPAPSKGRGEPRGGPWTTRTWRGDPRPGKGAAAPID</sequence>
<keyword evidence="2" id="KW-0732">Signal</keyword>